<evidence type="ECO:0000313" key="2">
    <source>
        <dbReference type="EMBL" id="THU81615.1"/>
    </source>
</evidence>
<evidence type="ECO:0000313" key="3">
    <source>
        <dbReference type="Proteomes" id="UP000297245"/>
    </source>
</evidence>
<feature type="compositionally biased region" description="Acidic residues" evidence="1">
    <location>
        <begin position="187"/>
        <end position="208"/>
    </location>
</feature>
<proteinExistence type="predicted"/>
<dbReference type="AlphaFoldDB" id="A0A4V4HC38"/>
<feature type="region of interest" description="Disordered" evidence="1">
    <location>
        <begin position="11"/>
        <end position="51"/>
    </location>
</feature>
<dbReference type="Proteomes" id="UP000297245">
    <property type="component" value="Unassembled WGS sequence"/>
</dbReference>
<feature type="compositionally biased region" description="Low complexity" evidence="1">
    <location>
        <begin position="100"/>
        <end position="116"/>
    </location>
</feature>
<name>A0A4V4HC38_DENBC</name>
<evidence type="ECO:0000256" key="1">
    <source>
        <dbReference type="SAM" id="MobiDB-lite"/>
    </source>
</evidence>
<gene>
    <name evidence="2" type="ORF">K435DRAFT_935922</name>
</gene>
<dbReference type="EMBL" id="ML179793">
    <property type="protein sequence ID" value="THU81615.1"/>
    <property type="molecule type" value="Genomic_DNA"/>
</dbReference>
<feature type="region of interest" description="Disordered" evidence="1">
    <location>
        <begin position="265"/>
        <end position="340"/>
    </location>
</feature>
<feature type="compositionally biased region" description="Basic and acidic residues" evidence="1">
    <location>
        <begin position="18"/>
        <end position="43"/>
    </location>
</feature>
<keyword evidence="3" id="KW-1185">Reference proteome</keyword>
<accession>A0A4V4HC38</accession>
<protein>
    <submittedName>
        <fullName evidence="2">Uncharacterized protein</fullName>
    </submittedName>
</protein>
<sequence>MKWIERELRKLQEKKKRKETEETKRKEERKRKELQESESREPWRGVQPTKRMRVKVLIPIPERLGVAARTKGPSTQARYDHSGLGQLQRYWLEMTTTTVPSESDNYNNNNNDNEPGGNPGIILNPESACERDVSDPVTECLRAPAYYKTKGQKGMVLLGRPLVTVTGGGVQKGKARIRSRMAAVEPSDVEEEEVEEGQKESEEEEERELLEVAQGYTTRDKGDEGPNWPESLAGAPEAATTSTREETTLLASAVENVGRRLRKIEESSMAVQRPPEPGDRPTTVPAAMLPRVQPRPGPGSVMISDQRYSQTRSEGASLRPSSTLKRKGAEGTCKRNRFGA</sequence>
<feature type="compositionally biased region" description="Polar residues" evidence="1">
    <location>
        <begin position="306"/>
        <end position="323"/>
    </location>
</feature>
<feature type="compositionally biased region" description="Low complexity" evidence="1">
    <location>
        <begin position="237"/>
        <end position="247"/>
    </location>
</feature>
<feature type="region of interest" description="Disordered" evidence="1">
    <location>
        <begin position="180"/>
        <end position="247"/>
    </location>
</feature>
<organism evidence="2 3">
    <name type="scientific">Dendrothele bispora (strain CBS 962.96)</name>
    <dbReference type="NCBI Taxonomy" id="1314807"/>
    <lineage>
        <taxon>Eukaryota</taxon>
        <taxon>Fungi</taxon>
        <taxon>Dikarya</taxon>
        <taxon>Basidiomycota</taxon>
        <taxon>Agaricomycotina</taxon>
        <taxon>Agaricomycetes</taxon>
        <taxon>Agaricomycetidae</taxon>
        <taxon>Agaricales</taxon>
        <taxon>Agaricales incertae sedis</taxon>
        <taxon>Dendrothele</taxon>
    </lineage>
</organism>
<feature type="region of interest" description="Disordered" evidence="1">
    <location>
        <begin position="99"/>
        <end position="120"/>
    </location>
</feature>
<reference evidence="2 3" key="1">
    <citation type="journal article" date="2019" name="Nat. Ecol. Evol.">
        <title>Megaphylogeny resolves global patterns of mushroom evolution.</title>
        <authorList>
            <person name="Varga T."/>
            <person name="Krizsan K."/>
            <person name="Foldi C."/>
            <person name="Dima B."/>
            <person name="Sanchez-Garcia M."/>
            <person name="Sanchez-Ramirez S."/>
            <person name="Szollosi G.J."/>
            <person name="Szarkandi J.G."/>
            <person name="Papp V."/>
            <person name="Albert L."/>
            <person name="Andreopoulos W."/>
            <person name="Angelini C."/>
            <person name="Antonin V."/>
            <person name="Barry K.W."/>
            <person name="Bougher N.L."/>
            <person name="Buchanan P."/>
            <person name="Buyck B."/>
            <person name="Bense V."/>
            <person name="Catcheside P."/>
            <person name="Chovatia M."/>
            <person name="Cooper J."/>
            <person name="Damon W."/>
            <person name="Desjardin D."/>
            <person name="Finy P."/>
            <person name="Geml J."/>
            <person name="Haridas S."/>
            <person name="Hughes K."/>
            <person name="Justo A."/>
            <person name="Karasinski D."/>
            <person name="Kautmanova I."/>
            <person name="Kiss B."/>
            <person name="Kocsube S."/>
            <person name="Kotiranta H."/>
            <person name="LaButti K.M."/>
            <person name="Lechner B.E."/>
            <person name="Liimatainen K."/>
            <person name="Lipzen A."/>
            <person name="Lukacs Z."/>
            <person name="Mihaltcheva S."/>
            <person name="Morgado L.N."/>
            <person name="Niskanen T."/>
            <person name="Noordeloos M.E."/>
            <person name="Ohm R.A."/>
            <person name="Ortiz-Santana B."/>
            <person name="Ovrebo C."/>
            <person name="Racz N."/>
            <person name="Riley R."/>
            <person name="Savchenko A."/>
            <person name="Shiryaev A."/>
            <person name="Soop K."/>
            <person name="Spirin V."/>
            <person name="Szebenyi C."/>
            <person name="Tomsovsky M."/>
            <person name="Tulloss R.E."/>
            <person name="Uehling J."/>
            <person name="Grigoriev I.V."/>
            <person name="Vagvolgyi C."/>
            <person name="Papp T."/>
            <person name="Martin F.M."/>
            <person name="Miettinen O."/>
            <person name="Hibbett D.S."/>
            <person name="Nagy L.G."/>
        </authorList>
    </citation>
    <scope>NUCLEOTIDE SEQUENCE [LARGE SCALE GENOMIC DNA]</scope>
    <source>
        <strain evidence="2 3">CBS 962.96</strain>
    </source>
</reference>